<feature type="compositionally biased region" description="Basic and acidic residues" evidence="1">
    <location>
        <begin position="7"/>
        <end position="22"/>
    </location>
</feature>
<gene>
    <name evidence="3" type="ORF">QJS10_CPA03g01878</name>
</gene>
<dbReference type="AlphaFoldDB" id="A0AAV9F9L5"/>
<name>A0AAV9F9L5_ACOCL</name>
<evidence type="ECO:0000313" key="4">
    <source>
        <dbReference type="Proteomes" id="UP001180020"/>
    </source>
</evidence>
<feature type="domain" description="Syntaxin-5 N-terminal Sly1p-binding" evidence="2">
    <location>
        <begin position="6"/>
        <end position="23"/>
    </location>
</feature>
<proteinExistence type="predicted"/>
<dbReference type="Pfam" id="PF11416">
    <property type="entry name" value="Syntaxin-5_N"/>
    <property type="match status" value="1"/>
</dbReference>
<comment type="caution">
    <text evidence="3">The sequence shown here is derived from an EMBL/GenBank/DDBJ whole genome shotgun (WGS) entry which is preliminary data.</text>
</comment>
<evidence type="ECO:0000256" key="1">
    <source>
        <dbReference type="SAM" id="MobiDB-lite"/>
    </source>
</evidence>
<dbReference type="InterPro" id="IPR021538">
    <property type="entry name" value="Syntaxin-5_N"/>
</dbReference>
<evidence type="ECO:0000259" key="2">
    <source>
        <dbReference type="Pfam" id="PF11416"/>
    </source>
</evidence>
<dbReference type="Proteomes" id="UP001180020">
    <property type="component" value="Unassembled WGS sequence"/>
</dbReference>
<dbReference type="EMBL" id="JAUJYO010000003">
    <property type="protein sequence ID" value="KAK1320948.1"/>
    <property type="molecule type" value="Genomic_DNA"/>
</dbReference>
<feature type="region of interest" description="Disordered" evidence="1">
    <location>
        <begin position="64"/>
        <end position="85"/>
    </location>
</feature>
<keyword evidence="4" id="KW-1185">Reference proteome</keyword>
<evidence type="ECO:0000313" key="3">
    <source>
        <dbReference type="EMBL" id="KAK1320948.1"/>
    </source>
</evidence>
<sequence>MASVSSYRDRTAEFRSVSERLKRSVGGGPAAEYGAVDGGGTGTSPATDAAVAAVAARSEFNKKASRSVWGSIRSPRRSDVSPNNM</sequence>
<reference evidence="3" key="1">
    <citation type="journal article" date="2023" name="Nat. Commun.">
        <title>Diploid and tetraploid genomes of Acorus and the evolution of monocots.</title>
        <authorList>
            <person name="Ma L."/>
            <person name="Liu K.W."/>
            <person name="Li Z."/>
            <person name="Hsiao Y.Y."/>
            <person name="Qi Y."/>
            <person name="Fu T."/>
            <person name="Tang G.D."/>
            <person name="Zhang D."/>
            <person name="Sun W.H."/>
            <person name="Liu D.K."/>
            <person name="Li Y."/>
            <person name="Chen G.Z."/>
            <person name="Liu X.D."/>
            <person name="Liao X.Y."/>
            <person name="Jiang Y.T."/>
            <person name="Yu X."/>
            <person name="Hao Y."/>
            <person name="Huang J."/>
            <person name="Zhao X.W."/>
            <person name="Ke S."/>
            <person name="Chen Y.Y."/>
            <person name="Wu W.L."/>
            <person name="Hsu J.L."/>
            <person name="Lin Y.F."/>
            <person name="Huang M.D."/>
            <person name="Li C.Y."/>
            <person name="Huang L."/>
            <person name="Wang Z.W."/>
            <person name="Zhao X."/>
            <person name="Zhong W.Y."/>
            <person name="Peng D.H."/>
            <person name="Ahmad S."/>
            <person name="Lan S."/>
            <person name="Zhang J.S."/>
            <person name="Tsai W.C."/>
            <person name="Van de Peer Y."/>
            <person name="Liu Z.J."/>
        </authorList>
    </citation>
    <scope>NUCLEOTIDE SEQUENCE</scope>
    <source>
        <strain evidence="3">CP</strain>
    </source>
</reference>
<feature type="region of interest" description="Disordered" evidence="1">
    <location>
        <begin position="1"/>
        <end position="30"/>
    </location>
</feature>
<accession>A0AAV9F9L5</accession>
<organism evidence="3 4">
    <name type="scientific">Acorus calamus</name>
    <name type="common">Sweet flag</name>
    <dbReference type="NCBI Taxonomy" id="4465"/>
    <lineage>
        <taxon>Eukaryota</taxon>
        <taxon>Viridiplantae</taxon>
        <taxon>Streptophyta</taxon>
        <taxon>Embryophyta</taxon>
        <taxon>Tracheophyta</taxon>
        <taxon>Spermatophyta</taxon>
        <taxon>Magnoliopsida</taxon>
        <taxon>Liliopsida</taxon>
        <taxon>Acoraceae</taxon>
        <taxon>Acorus</taxon>
    </lineage>
</organism>
<protein>
    <recommendedName>
        <fullName evidence="2">Syntaxin-5 N-terminal Sly1p-binding domain-containing protein</fullName>
    </recommendedName>
</protein>
<reference evidence="3" key="2">
    <citation type="submission" date="2023-06" db="EMBL/GenBank/DDBJ databases">
        <authorList>
            <person name="Ma L."/>
            <person name="Liu K.-W."/>
            <person name="Li Z."/>
            <person name="Hsiao Y.-Y."/>
            <person name="Qi Y."/>
            <person name="Fu T."/>
            <person name="Tang G."/>
            <person name="Zhang D."/>
            <person name="Sun W.-H."/>
            <person name="Liu D.-K."/>
            <person name="Li Y."/>
            <person name="Chen G.-Z."/>
            <person name="Liu X.-D."/>
            <person name="Liao X.-Y."/>
            <person name="Jiang Y.-T."/>
            <person name="Yu X."/>
            <person name="Hao Y."/>
            <person name="Huang J."/>
            <person name="Zhao X.-W."/>
            <person name="Ke S."/>
            <person name="Chen Y.-Y."/>
            <person name="Wu W.-L."/>
            <person name="Hsu J.-L."/>
            <person name="Lin Y.-F."/>
            <person name="Huang M.-D."/>
            <person name="Li C.-Y."/>
            <person name="Huang L."/>
            <person name="Wang Z.-W."/>
            <person name="Zhao X."/>
            <person name="Zhong W.-Y."/>
            <person name="Peng D.-H."/>
            <person name="Ahmad S."/>
            <person name="Lan S."/>
            <person name="Zhang J.-S."/>
            <person name="Tsai W.-C."/>
            <person name="Van De Peer Y."/>
            <person name="Liu Z.-J."/>
        </authorList>
    </citation>
    <scope>NUCLEOTIDE SEQUENCE</scope>
    <source>
        <strain evidence="3">CP</strain>
        <tissue evidence="3">Leaves</tissue>
    </source>
</reference>